<dbReference type="Proteomes" id="UP000324326">
    <property type="component" value="Unassembled WGS sequence"/>
</dbReference>
<keyword evidence="1" id="KW-0732">Signal</keyword>
<organism evidence="2 3">
    <name type="scientific">Bacillus swezeyi</name>
    <dbReference type="NCBI Taxonomy" id="1925020"/>
    <lineage>
        <taxon>Bacteria</taxon>
        <taxon>Bacillati</taxon>
        <taxon>Bacillota</taxon>
        <taxon>Bacilli</taxon>
        <taxon>Bacillales</taxon>
        <taxon>Bacillaceae</taxon>
        <taxon>Bacillus</taxon>
    </lineage>
</organism>
<dbReference type="AlphaFoldDB" id="A0A5M8RDM8"/>
<feature type="chain" id="PRO_5024272202" evidence="1">
    <location>
        <begin position="37"/>
        <end position="454"/>
    </location>
</feature>
<sequence>MLIYTSNVKGGDFLNKKVLVGLTSLALVFSAQTAFAKGGELETEIISNENTITLDWNGTGDKYEVYSDGKLLWKGTESKYVHKNLKPRSPQEYDIVSYENGKRKEMVSVDTTTLPEQRISTQDVSDEDMPDPLKTEEHIDSTINDNVLTLKLRGKIQDDFDGKIEVYKDDELIDNNAGTTFVDDEVESGKTYVYKFVVMKKLSPAEIEKVNEEFENRGQKLSFNQVKDYYYRPYEYIKAVKIPEKNEKMNSLAWEPPVGPHSNQIGIKYRTFIPTKYAPAKSIITGWIGQDKFGGDNRSFSFSGGSHRTQTEAVARFTSSGSTTYFKKNVNYTKLYDKNGKFKKQRKPTDKNITFTQGKKDKSMDYFVIKHDAKVGFNDFGLATPSIDYTAGVVAYKNGRVTVSGTRDQAPSHEMYAYIPYSDVMVTLFRASNKGFNYLFPPMPSAKMSINIRL</sequence>
<dbReference type="EMBL" id="QSND01000008">
    <property type="protein sequence ID" value="KAA6446685.1"/>
    <property type="molecule type" value="Genomic_DNA"/>
</dbReference>
<comment type="caution">
    <text evidence="2">The sequence shown here is derived from an EMBL/GenBank/DDBJ whole genome shotgun (WGS) entry which is preliminary data.</text>
</comment>
<name>A0A5M8RDM8_9BACI</name>
<evidence type="ECO:0000313" key="2">
    <source>
        <dbReference type="EMBL" id="KAA6446685.1"/>
    </source>
</evidence>
<dbReference type="Pfam" id="PF11579">
    <property type="entry name" value="DUF3238"/>
    <property type="match status" value="1"/>
</dbReference>
<evidence type="ECO:0000313" key="3">
    <source>
        <dbReference type="Proteomes" id="UP000324326"/>
    </source>
</evidence>
<evidence type="ECO:0000256" key="1">
    <source>
        <dbReference type="SAM" id="SignalP"/>
    </source>
</evidence>
<gene>
    <name evidence="2" type="ORF">DX927_23630</name>
</gene>
<feature type="signal peptide" evidence="1">
    <location>
        <begin position="1"/>
        <end position="36"/>
    </location>
</feature>
<accession>A0A5M8RDM8</accession>
<dbReference type="InterPro" id="IPR021631">
    <property type="entry name" value="DUF3238"/>
</dbReference>
<proteinExistence type="predicted"/>
<protein>
    <submittedName>
        <fullName evidence="2">DUF3238 domain-containing protein</fullName>
    </submittedName>
</protein>
<reference evidence="2 3" key="1">
    <citation type="submission" date="2018-08" db="EMBL/GenBank/DDBJ databases">
        <title>Bacillus phenotypic plasticity.</title>
        <authorList>
            <person name="Hurtado E."/>
        </authorList>
    </citation>
    <scope>NUCLEOTIDE SEQUENCE [LARGE SCALE GENOMIC DNA]</scope>
    <source>
        <strain evidence="2 3">427</strain>
    </source>
</reference>